<dbReference type="AlphaFoldDB" id="A0A428TBP0"/>
<dbReference type="Proteomes" id="UP000288429">
    <property type="component" value="Unassembled WGS sequence"/>
</dbReference>
<organism evidence="1 2">
    <name type="scientific">Fusarium ambrosium</name>
    <dbReference type="NCBI Taxonomy" id="131363"/>
    <lineage>
        <taxon>Eukaryota</taxon>
        <taxon>Fungi</taxon>
        <taxon>Dikarya</taxon>
        <taxon>Ascomycota</taxon>
        <taxon>Pezizomycotina</taxon>
        <taxon>Sordariomycetes</taxon>
        <taxon>Hypocreomycetidae</taxon>
        <taxon>Hypocreales</taxon>
        <taxon>Nectriaceae</taxon>
        <taxon>Fusarium</taxon>
        <taxon>Fusarium solani species complex</taxon>
    </lineage>
</organism>
<name>A0A428TBP0_9HYPO</name>
<keyword evidence="2" id="KW-1185">Reference proteome</keyword>
<proteinExistence type="predicted"/>
<accession>A0A428TBP0</accession>
<reference evidence="1 2" key="1">
    <citation type="submission" date="2017-06" db="EMBL/GenBank/DDBJ databases">
        <title>Cmopartive genomic analysis of Ambrosia Fusariam Clade fungi.</title>
        <authorList>
            <person name="Stajich J.E."/>
            <person name="Carrillo J."/>
            <person name="Kijimoto T."/>
            <person name="Eskalen A."/>
            <person name="O'Donnell K."/>
            <person name="Kasson M."/>
        </authorList>
    </citation>
    <scope>NUCLEOTIDE SEQUENCE [LARGE SCALE GENOMIC DNA]</scope>
    <source>
        <strain evidence="1 2">NRRL 20438</strain>
    </source>
</reference>
<evidence type="ECO:0000313" key="2">
    <source>
        <dbReference type="Proteomes" id="UP000288429"/>
    </source>
</evidence>
<gene>
    <name evidence="1" type="ORF">CDV31_012167</name>
</gene>
<evidence type="ECO:0000313" key="1">
    <source>
        <dbReference type="EMBL" id="RSL99446.1"/>
    </source>
</evidence>
<sequence length="73" mass="8085">MRKGIREYGDLQWDVTESEKGARRLVGDADPISAGWSGSRAEAASARELCWVIQDEIRLLRVAPSQATWAVPT</sequence>
<protein>
    <submittedName>
        <fullName evidence="1">Uncharacterized protein</fullName>
    </submittedName>
</protein>
<dbReference type="EMBL" id="NIZV01000220">
    <property type="protein sequence ID" value="RSL99446.1"/>
    <property type="molecule type" value="Genomic_DNA"/>
</dbReference>
<comment type="caution">
    <text evidence="1">The sequence shown here is derived from an EMBL/GenBank/DDBJ whole genome shotgun (WGS) entry which is preliminary data.</text>
</comment>